<sequence>MDAPPVKPPQPPPLLDVLGAAAPALAAAAPAVVELFTEDRTTRYAQEMQIARERYQLEQARAELVRREQALERREAELARERERVHAEAERIAQHTPAGNGKGFQRRRRPAPPRFTAVCDYDENHRLRLLLPECITYAWCVAFHGAPRDVRAQVSHARRSQYARIARLPPLLGEALDKAGVPFDALRFVAYAATFVEQEERARKMLAGERAPRRMPTPEEPHASEPNKRRRGRPAYPRVRPSEKQKPRDDDQQSSPTAQAHGDDAAEQQVSRLREFASLFAYHVLTKCDPDSEAEGERADDDLVEEQADRAAALVRGGAPARSDELHGHDTEE</sequence>
<evidence type="ECO:0000313" key="4">
    <source>
        <dbReference type="Proteomes" id="UP000238348"/>
    </source>
</evidence>
<accession>A0A2L0ESF0</accession>
<evidence type="ECO:0000256" key="1">
    <source>
        <dbReference type="SAM" id="Coils"/>
    </source>
</evidence>
<feature type="compositionally biased region" description="Basic and acidic residues" evidence="2">
    <location>
        <begin position="207"/>
        <end position="227"/>
    </location>
</feature>
<reference evidence="3 4" key="1">
    <citation type="submission" date="2015-09" db="EMBL/GenBank/DDBJ databases">
        <title>Sorangium comparison.</title>
        <authorList>
            <person name="Zaburannyi N."/>
            <person name="Bunk B."/>
            <person name="Overmann J."/>
            <person name="Mueller R."/>
        </authorList>
    </citation>
    <scope>NUCLEOTIDE SEQUENCE [LARGE SCALE GENOMIC DNA]</scope>
    <source>
        <strain evidence="3 4">So ce26</strain>
    </source>
</reference>
<feature type="compositionally biased region" description="Basic and acidic residues" evidence="2">
    <location>
        <begin position="240"/>
        <end position="251"/>
    </location>
</feature>
<dbReference type="AlphaFoldDB" id="A0A2L0ESF0"/>
<feature type="region of interest" description="Disordered" evidence="2">
    <location>
        <begin position="207"/>
        <end position="268"/>
    </location>
</feature>
<feature type="compositionally biased region" description="Basic and acidic residues" evidence="2">
    <location>
        <begin position="322"/>
        <end position="333"/>
    </location>
</feature>
<evidence type="ECO:0000313" key="3">
    <source>
        <dbReference type="EMBL" id="AUX42237.1"/>
    </source>
</evidence>
<feature type="coiled-coil region" evidence="1">
    <location>
        <begin position="48"/>
        <end position="91"/>
    </location>
</feature>
<organism evidence="3 4">
    <name type="scientific">Sorangium cellulosum</name>
    <name type="common">Polyangium cellulosum</name>
    <dbReference type="NCBI Taxonomy" id="56"/>
    <lineage>
        <taxon>Bacteria</taxon>
        <taxon>Pseudomonadati</taxon>
        <taxon>Myxococcota</taxon>
        <taxon>Polyangia</taxon>
        <taxon>Polyangiales</taxon>
        <taxon>Polyangiaceae</taxon>
        <taxon>Sorangium</taxon>
    </lineage>
</organism>
<name>A0A2L0ESF0_SORCE</name>
<gene>
    <name evidence="3" type="ORF">SOCE26_036650</name>
</gene>
<evidence type="ECO:0000256" key="2">
    <source>
        <dbReference type="SAM" id="MobiDB-lite"/>
    </source>
</evidence>
<proteinExistence type="predicted"/>
<dbReference type="Proteomes" id="UP000238348">
    <property type="component" value="Chromosome"/>
</dbReference>
<protein>
    <submittedName>
        <fullName evidence="3">Uncharacterized protein</fullName>
    </submittedName>
</protein>
<keyword evidence="1" id="KW-0175">Coiled coil</keyword>
<dbReference type="EMBL" id="CP012673">
    <property type="protein sequence ID" value="AUX42237.1"/>
    <property type="molecule type" value="Genomic_DNA"/>
</dbReference>
<feature type="region of interest" description="Disordered" evidence="2">
    <location>
        <begin position="313"/>
        <end position="333"/>
    </location>
</feature>